<dbReference type="Pfam" id="PF00656">
    <property type="entry name" value="Peptidase_C14"/>
    <property type="match status" value="1"/>
</dbReference>
<name>A0A450SPE0_9GAMM</name>
<gene>
    <name evidence="2" type="ORF">BECKFW1821B_GA0114236_10244</name>
</gene>
<organism evidence="2">
    <name type="scientific">Candidatus Kentrum sp. FW</name>
    <dbReference type="NCBI Taxonomy" id="2126338"/>
    <lineage>
        <taxon>Bacteria</taxon>
        <taxon>Pseudomonadati</taxon>
        <taxon>Pseudomonadota</taxon>
        <taxon>Gammaproteobacteria</taxon>
        <taxon>Candidatus Kentrum</taxon>
    </lineage>
</organism>
<evidence type="ECO:0000259" key="1">
    <source>
        <dbReference type="PROSITE" id="PS50208"/>
    </source>
</evidence>
<dbReference type="InterPro" id="IPR001309">
    <property type="entry name" value="Pept_C14_p20"/>
</dbReference>
<sequence length="72" mass="7725">MPIFLLVLLLGLCIPLAPRAEGRVALVIGNSDYQQLDELANPKRDARAMAARLARLGFTLFDADGKETSGAV</sequence>
<dbReference type="AlphaFoldDB" id="A0A450SPE0"/>
<dbReference type="SUPFAM" id="SSF52129">
    <property type="entry name" value="Caspase-like"/>
    <property type="match status" value="1"/>
</dbReference>
<dbReference type="InterPro" id="IPR029030">
    <property type="entry name" value="Caspase-like_dom_sf"/>
</dbReference>
<proteinExistence type="predicted"/>
<dbReference type="GO" id="GO:0006508">
    <property type="term" value="P:proteolysis"/>
    <property type="evidence" value="ECO:0007669"/>
    <property type="project" value="InterPro"/>
</dbReference>
<protein>
    <submittedName>
        <fullName evidence="2">Caspase domain-containing protein</fullName>
    </submittedName>
</protein>
<feature type="domain" description="Caspase family p20" evidence="1">
    <location>
        <begin position="21"/>
        <end position="60"/>
    </location>
</feature>
<dbReference type="EMBL" id="CAADFD010000024">
    <property type="protein sequence ID" value="VFJ55737.1"/>
    <property type="molecule type" value="Genomic_DNA"/>
</dbReference>
<dbReference type="GO" id="GO:0004197">
    <property type="term" value="F:cysteine-type endopeptidase activity"/>
    <property type="evidence" value="ECO:0007669"/>
    <property type="project" value="InterPro"/>
</dbReference>
<evidence type="ECO:0000313" key="2">
    <source>
        <dbReference type="EMBL" id="VFJ55737.1"/>
    </source>
</evidence>
<dbReference type="Gene3D" id="3.40.50.1460">
    <property type="match status" value="1"/>
</dbReference>
<reference evidence="2" key="1">
    <citation type="submission" date="2019-02" db="EMBL/GenBank/DDBJ databases">
        <authorList>
            <person name="Gruber-Vodicka R. H."/>
            <person name="Seah K. B. B."/>
        </authorList>
    </citation>
    <scope>NUCLEOTIDE SEQUENCE</scope>
    <source>
        <strain evidence="2">BECK_BZ106</strain>
    </source>
</reference>
<dbReference type="InterPro" id="IPR011600">
    <property type="entry name" value="Pept_C14_caspase"/>
</dbReference>
<accession>A0A450SPE0</accession>
<dbReference type="PROSITE" id="PS50208">
    <property type="entry name" value="CASPASE_P20"/>
    <property type="match status" value="1"/>
</dbReference>